<gene>
    <name evidence="2" type="ORF">CCR82_12075</name>
</gene>
<dbReference type="RefSeq" id="WP_201246073.1">
    <property type="nucleotide sequence ID" value="NZ_NHSF01000060.1"/>
</dbReference>
<dbReference type="Pfam" id="PF24754">
    <property type="entry name" value="MavL"/>
    <property type="match status" value="1"/>
</dbReference>
<dbReference type="AlphaFoldDB" id="A0AAJ0UH66"/>
<organism evidence="2 3">
    <name type="scientific">Halochromatium salexigens</name>
    <name type="common">Chromatium salexigens</name>
    <dbReference type="NCBI Taxonomy" id="49447"/>
    <lineage>
        <taxon>Bacteria</taxon>
        <taxon>Pseudomonadati</taxon>
        <taxon>Pseudomonadota</taxon>
        <taxon>Gammaproteobacteria</taxon>
        <taxon>Chromatiales</taxon>
        <taxon>Chromatiaceae</taxon>
        <taxon>Halochromatium</taxon>
    </lineage>
</organism>
<dbReference type="EMBL" id="NHSF01000060">
    <property type="protein sequence ID" value="MBK5931236.1"/>
    <property type="molecule type" value="Genomic_DNA"/>
</dbReference>
<reference evidence="2" key="1">
    <citation type="submission" date="2017-05" db="EMBL/GenBank/DDBJ databases">
        <authorList>
            <person name="Imhoff J.F."/>
            <person name="Rahn T."/>
            <person name="Kuenzel S."/>
            <person name="Neulinger S.C."/>
        </authorList>
    </citation>
    <scope>NUCLEOTIDE SEQUENCE</scope>
    <source>
        <strain evidence="2">DSM 4395</strain>
    </source>
</reference>
<accession>A0AAJ0UH66</accession>
<comment type="caution">
    <text evidence="2">The sequence shown here is derived from an EMBL/GenBank/DDBJ whole genome shotgun (WGS) entry which is preliminary data.</text>
</comment>
<keyword evidence="3" id="KW-1185">Reference proteome</keyword>
<dbReference type="InterPro" id="IPR057098">
    <property type="entry name" value="MavL"/>
</dbReference>
<evidence type="ECO:0000313" key="3">
    <source>
        <dbReference type="Proteomes" id="UP001296967"/>
    </source>
</evidence>
<dbReference type="Proteomes" id="UP001296967">
    <property type="component" value="Unassembled WGS sequence"/>
</dbReference>
<sequence length="362" mass="39887">MIDHTQDKPAYQWLLHPDSARAVADYRQQLAEQGLAQAGAYLREQLSDQAPDSLSDAAFLEHLINTKRPLIFAESVVYGDGRDWSAKELSLLGDLGVAVPVRIFDDGRHHRPAVHPEPLSGTLLFIPGALLRNGRGCVPADWSAVTRDDQLDPVGYRAVYERRLLPLLRYADRDAAERGQAALITVPGLGCGQFAGPFAGRLGEQLKQALIALLERHAAQLPHIRLIYYDPYSECGNEQHAFGPLSLRVRPLLQGNAERPQLCAPSDYAEPGDDLSDCRLYSIVAWDQVSWPGNDYWGGARMTDDGVKAAATDLMRAITGVEGAYDTRASGYQPPAPYPTWEALVQDQNTQLQLVDRLQILG</sequence>
<protein>
    <recommendedName>
        <fullName evidence="1">Macrodomain effector MavL domain-containing protein</fullName>
    </recommendedName>
</protein>
<name>A0AAJ0UH66_HALSE</name>
<evidence type="ECO:0000259" key="1">
    <source>
        <dbReference type="Pfam" id="PF24754"/>
    </source>
</evidence>
<reference evidence="2" key="2">
    <citation type="journal article" date="2020" name="Microorganisms">
        <title>Osmotic Adaptation and Compatible Solute Biosynthesis of Phototrophic Bacteria as Revealed from Genome Analyses.</title>
        <authorList>
            <person name="Imhoff J.F."/>
            <person name="Rahn T."/>
            <person name="Kunzel S."/>
            <person name="Keller A."/>
            <person name="Neulinger S.C."/>
        </authorList>
    </citation>
    <scope>NUCLEOTIDE SEQUENCE</scope>
    <source>
        <strain evidence="2">DSM 4395</strain>
    </source>
</reference>
<feature type="domain" description="Macrodomain effector MavL" evidence="1">
    <location>
        <begin position="11"/>
        <end position="338"/>
    </location>
</feature>
<evidence type="ECO:0000313" key="2">
    <source>
        <dbReference type="EMBL" id="MBK5931236.1"/>
    </source>
</evidence>
<proteinExistence type="predicted"/>